<sequence length="384" mass="43435">MKYEKMNHIKPIFFKSTFLLYILVISIACSNKKSKQKSNIESTVPKKVMVMDTLGLIKEKPSNIKIPDGMVWIPGGTFIQGAVAHDKEAMSHEKPAHKVAVDGYFMDTTLVTNRAFSRFVKETGYVTIAERKPDWEELKKQVPEGTPKPPDSVLQPGSLIFKKAKTTLPNLYDFSKWWEWSIGANWKQPEGPGSSINGKEDHPVVHIAYEDALAYCKWANRRLPTETEWEFASRAGKLNTIFFWGDDFSQLSQYANTWEGEFPVVNLKTDGYESTSPVAKFPPNANNLYDMSGNVWEWTSDWYNAKYYQKILEKGVVRNPKGAETPFNSNNPLAKEKIIRGGSYLCNAAYCSSYRISARMSSATDSSTGHLGFRTVVDLDMLSN</sequence>
<reference evidence="3 4" key="1">
    <citation type="submission" date="2019-08" db="EMBL/GenBank/DDBJ databases">
        <title>Professor.</title>
        <authorList>
            <person name="Park J.S."/>
        </authorList>
    </citation>
    <scope>NUCLEOTIDE SEQUENCE [LARGE SCALE GENOMIC DNA]</scope>
    <source>
        <strain evidence="3 4">176CP5-101</strain>
    </source>
</reference>
<dbReference type="Pfam" id="PF03781">
    <property type="entry name" value="FGE-sulfatase"/>
    <property type="match status" value="1"/>
</dbReference>
<organism evidence="3 4">
    <name type="scientific">Flagellimonas hymeniacidonis</name>
    <dbReference type="NCBI Taxonomy" id="2603628"/>
    <lineage>
        <taxon>Bacteria</taxon>
        <taxon>Pseudomonadati</taxon>
        <taxon>Bacteroidota</taxon>
        <taxon>Flavobacteriia</taxon>
        <taxon>Flavobacteriales</taxon>
        <taxon>Flavobacteriaceae</taxon>
        <taxon>Flagellimonas</taxon>
    </lineage>
</organism>
<feature type="transmembrane region" description="Helical" evidence="1">
    <location>
        <begin position="12"/>
        <end position="28"/>
    </location>
</feature>
<accession>A0A5C8V7X1</accession>
<keyword evidence="1" id="KW-0472">Membrane</keyword>
<dbReference type="AlphaFoldDB" id="A0A5C8V7X1"/>
<comment type="caution">
    <text evidence="3">The sequence shown here is derived from an EMBL/GenBank/DDBJ whole genome shotgun (WGS) entry which is preliminary data.</text>
</comment>
<evidence type="ECO:0000256" key="1">
    <source>
        <dbReference type="SAM" id="Phobius"/>
    </source>
</evidence>
<dbReference type="PANTHER" id="PTHR23150">
    <property type="entry name" value="SULFATASE MODIFYING FACTOR 1, 2"/>
    <property type="match status" value="1"/>
</dbReference>
<name>A0A5C8V7X1_9FLAO</name>
<dbReference type="InterPro" id="IPR005532">
    <property type="entry name" value="SUMF_dom"/>
</dbReference>
<dbReference type="SUPFAM" id="SSF56436">
    <property type="entry name" value="C-type lectin-like"/>
    <property type="match status" value="1"/>
</dbReference>
<dbReference type="InterPro" id="IPR051043">
    <property type="entry name" value="Sulfatase_Mod_Factor_Kinase"/>
</dbReference>
<dbReference type="InterPro" id="IPR042095">
    <property type="entry name" value="SUMF_sf"/>
</dbReference>
<gene>
    <name evidence="3" type="ORF">FVB32_00965</name>
</gene>
<evidence type="ECO:0000313" key="3">
    <source>
        <dbReference type="EMBL" id="TXN36888.1"/>
    </source>
</evidence>
<evidence type="ECO:0000259" key="2">
    <source>
        <dbReference type="Pfam" id="PF03781"/>
    </source>
</evidence>
<dbReference type="InterPro" id="IPR016187">
    <property type="entry name" value="CTDL_fold"/>
</dbReference>
<dbReference type="PANTHER" id="PTHR23150:SF19">
    <property type="entry name" value="FORMYLGLYCINE-GENERATING ENZYME"/>
    <property type="match status" value="1"/>
</dbReference>
<dbReference type="RefSeq" id="WP_147740721.1">
    <property type="nucleotide sequence ID" value="NZ_VRUR01000001.1"/>
</dbReference>
<feature type="domain" description="Sulfatase-modifying factor enzyme-like" evidence="2">
    <location>
        <begin position="68"/>
        <end position="376"/>
    </location>
</feature>
<proteinExistence type="predicted"/>
<protein>
    <submittedName>
        <fullName evidence="3">Formylglycine-generating enzyme family protein</fullName>
    </submittedName>
</protein>
<keyword evidence="1" id="KW-0812">Transmembrane</keyword>
<dbReference type="Proteomes" id="UP000321456">
    <property type="component" value="Unassembled WGS sequence"/>
</dbReference>
<dbReference type="Gene3D" id="3.90.1580.10">
    <property type="entry name" value="paralog of FGE (formylglycine-generating enzyme)"/>
    <property type="match status" value="1"/>
</dbReference>
<keyword evidence="1" id="KW-1133">Transmembrane helix</keyword>
<dbReference type="EMBL" id="VRUR01000001">
    <property type="protein sequence ID" value="TXN36888.1"/>
    <property type="molecule type" value="Genomic_DNA"/>
</dbReference>
<evidence type="ECO:0000313" key="4">
    <source>
        <dbReference type="Proteomes" id="UP000321456"/>
    </source>
</evidence>
<keyword evidence="4" id="KW-1185">Reference proteome</keyword>
<dbReference type="PROSITE" id="PS51257">
    <property type="entry name" value="PROKAR_LIPOPROTEIN"/>
    <property type="match status" value="1"/>
</dbReference>
<dbReference type="GO" id="GO:0120147">
    <property type="term" value="F:formylglycine-generating oxidase activity"/>
    <property type="evidence" value="ECO:0007669"/>
    <property type="project" value="TreeGrafter"/>
</dbReference>